<dbReference type="Proteomes" id="UP000015530">
    <property type="component" value="Unassembled WGS sequence"/>
</dbReference>
<comment type="caution">
    <text evidence="1">The sequence shown here is derived from an EMBL/GenBank/DDBJ whole genome shotgun (WGS) entry which is preliminary data.</text>
</comment>
<dbReference type="HOGENOM" id="CLU_3392255_0_0_1"/>
<accession>T0K855</accession>
<gene>
    <name evidence="1" type="ORF">CGLO_12596</name>
</gene>
<sequence length="32" mass="3576">MRCLTLLMSCGFATELVLLPPQQFVTLHPTSK</sequence>
<name>T0K855_COLGC</name>
<evidence type="ECO:0000313" key="2">
    <source>
        <dbReference type="Proteomes" id="UP000015530"/>
    </source>
</evidence>
<organism evidence="1 2">
    <name type="scientific">Colletotrichum gloeosporioides (strain Cg-14)</name>
    <name type="common">Anthracnose fungus</name>
    <name type="synonym">Glomerella cingulata</name>
    <dbReference type="NCBI Taxonomy" id="1237896"/>
    <lineage>
        <taxon>Eukaryota</taxon>
        <taxon>Fungi</taxon>
        <taxon>Dikarya</taxon>
        <taxon>Ascomycota</taxon>
        <taxon>Pezizomycotina</taxon>
        <taxon>Sordariomycetes</taxon>
        <taxon>Hypocreomycetidae</taxon>
        <taxon>Glomerellales</taxon>
        <taxon>Glomerellaceae</taxon>
        <taxon>Colletotrichum</taxon>
        <taxon>Colletotrichum gloeosporioides species complex</taxon>
    </lineage>
</organism>
<dbReference type="AlphaFoldDB" id="T0K855"/>
<dbReference type="EMBL" id="AMYD01002698">
    <property type="protein sequence ID" value="EQB48194.1"/>
    <property type="molecule type" value="Genomic_DNA"/>
</dbReference>
<proteinExistence type="predicted"/>
<reference evidence="2" key="1">
    <citation type="journal article" date="2013" name="Mol. Plant Microbe Interact.">
        <title>Global aspects of pacC regulation of pathogenicity genes in Colletotrichum gloeosporioides as revealed by transcriptome analysis.</title>
        <authorList>
            <person name="Alkan N."/>
            <person name="Meng X."/>
            <person name="Friedlander G."/>
            <person name="Reuveni E."/>
            <person name="Sukno S."/>
            <person name="Sherman A."/>
            <person name="Thon M."/>
            <person name="Fluhr R."/>
            <person name="Prusky D."/>
        </authorList>
    </citation>
    <scope>NUCLEOTIDE SEQUENCE [LARGE SCALE GENOMIC DNA]</scope>
    <source>
        <strain evidence="2">Cg-14</strain>
    </source>
</reference>
<protein>
    <submittedName>
        <fullName evidence="1">Uncharacterized protein</fullName>
    </submittedName>
</protein>
<evidence type="ECO:0000313" key="1">
    <source>
        <dbReference type="EMBL" id="EQB48194.1"/>
    </source>
</evidence>